<dbReference type="eggNOG" id="ENOG502SU0Z">
    <property type="taxonomic scope" value="Eukaryota"/>
</dbReference>
<evidence type="ECO:0000259" key="1">
    <source>
        <dbReference type="Pfam" id="PF03625"/>
    </source>
</evidence>
<reference evidence="2 3" key="1">
    <citation type="submission" date="2015-12" db="EMBL/GenBank/DDBJ databases">
        <title>Draft genome sequence of Moniliophthora roreri, the causal agent of frosty pod rot of cacao.</title>
        <authorList>
            <person name="Aime M.C."/>
            <person name="Diaz-Valderrama J.R."/>
            <person name="Kijpornyongpan T."/>
            <person name="Phillips-Mora W."/>
        </authorList>
    </citation>
    <scope>NUCLEOTIDE SEQUENCE [LARGE SCALE GENOMIC DNA]</scope>
    <source>
        <strain evidence="2 3">MCA 2952</strain>
    </source>
</reference>
<accession>A0A0W0FD09</accession>
<gene>
    <name evidence="2" type="ORF">WG66_13492</name>
</gene>
<dbReference type="InterPro" id="IPR035923">
    <property type="entry name" value="TT1751-like_sf"/>
</dbReference>
<dbReference type="Pfam" id="PF03625">
    <property type="entry name" value="DUF302"/>
    <property type="match status" value="1"/>
</dbReference>
<feature type="domain" description="DUF302" evidence="1">
    <location>
        <begin position="76"/>
        <end position="135"/>
    </location>
</feature>
<dbReference type="CDD" id="cd14797">
    <property type="entry name" value="DUF302"/>
    <property type="match status" value="1"/>
</dbReference>
<organism evidence="2 3">
    <name type="scientific">Moniliophthora roreri</name>
    <name type="common">Frosty pod rot fungus</name>
    <name type="synonym">Monilia roreri</name>
    <dbReference type="NCBI Taxonomy" id="221103"/>
    <lineage>
        <taxon>Eukaryota</taxon>
        <taxon>Fungi</taxon>
        <taxon>Dikarya</taxon>
        <taxon>Basidiomycota</taxon>
        <taxon>Agaricomycotina</taxon>
        <taxon>Agaricomycetes</taxon>
        <taxon>Agaricomycetidae</taxon>
        <taxon>Agaricales</taxon>
        <taxon>Marasmiineae</taxon>
        <taxon>Marasmiaceae</taxon>
        <taxon>Moniliophthora</taxon>
    </lineage>
</organism>
<dbReference type="EMBL" id="LATX01002123">
    <property type="protein sequence ID" value="KTB34066.1"/>
    <property type="molecule type" value="Genomic_DNA"/>
</dbReference>
<comment type="caution">
    <text evidence="2">The sequence shown here is derived from an EMBL/GenBank/DDBJ whole genome shotgun (WGS) entry which is preliminary data.</text>
</comment>
<dbReference type="AlphaFoldDB" id="A0A0W0FD09"/>
<dbReference type="Gene3D" id="3.30.310.70">
    <property type="entry name" value="TT1751-like domain"/>
    <property type="match status" value="1"/>
</dbReference>
<dbReference type="Proteomes" id="UP000054988">
    <property type="component" value="Unassembled WGS sequence"/>
</dbReference>
<evidence type="ECO:0000313" key="3">
    <source>
        <dbReference type="Proteomes" id="UP000054988"/>
    </source>
</evidence>
<proteinExistence type="predicted"/>
<protein>
    <recommendedName>
        <fullName evidence="1">DUF302 domain-containing protein</fullName>
    </recommendedName>
</protein>
<dbReference type="SUPFAM" id="SSF103247">
    <property type="entry name" value="TT1751-like"/>
    <property type="match status" value="1"/>
</dbReference>
<evidence type="ECO:0000313" key="2">
    <source>
        <dbReference type="EMBL" id="KTB34066.1"/>
    </source>
</evidence>
<dbReference type="InterPro" id="IPR005180">
    <property type="entry name" value="DUF302"/>
</dbReference>
<name>A0A0W0FD09_MONRR</name>
<sequence>MPGTKTITPFTAQLVTFETDLSPEQVVSRLDEQLRRPDSARLIPLLSSATSKDALEKGLKEISQGNDFMYFLSMQHDTWLKLYDDNAPFIAVYTIGNPTIAQGIMKHDRRAAYNIPPRLLVLEKEDRTGTQLIYHLPSSVMVLDDSNTELTANVKALDKKLDQLMVEVTK</sequence>